<dbReference type="InterPro" id="IPR013083">
    <property type="entry name" value="Znf_RING/FYVE/PHD"/>
</dbReference>
<dbReference type="InterPro" id="IPR042496">
    <property type="entry name" value="CGRF1"/>
</dbReference>
<dbReference type="PANTHER" id="PTHR15379">
    <property type="entry name" value="CELL GROWTH REGULATOR WITH RING FINGER DOMAIN PROTEIN 1"/>
    <property type="match status" value="1"/>
</dbReference>
<dbReference type="Gene3D" id="3.30.40.10">
    <property type="entry name" value="Zinc/RING finger domain, C3HC4 (zinc finger)"/>
    <property type="match status" value="1"/>
</dbReference>
<protein>
    <submittedName>
        <fullName evidence="3">Uncharacterized protein</fullName>
    </submittedName>
</protein>
<sequence>MTSLGNTNMADTLISTFYSNIADYSAFYSILSVLLCFIMMLIFIMRVNGENGNRHGNGGLQFIPQRVMQGVNNPFIMSLANETSNINDMLEFSVSCQTPATCHLLWGAKIKDIHYKIYQDTPTFQDQLEAGLLDKDQCTEISEKLKFSVCKNHIVKIKPPLSIQDPEALGNPPRSRYPLVAIMFPQEECDSDYAQHIVAMVTVIHIRDGVCCTNSHIIAQYVKLNTGHIYNLKQLFVATDSQDTSSSTSTRNQQSPSNQQQSPSNQHSPNNQQFRENQSMSNDENSTPKNDENIKKTIGDKIHNTDNVNSIPSTSNDSEIPEFLRDDLQEDTEYSDDMTLHDCVVCQNAGINKVILPCRHACVCDTCFSRIDRCPMCRNYIESFFTMEKENVETENADSENLTVGERLIQWNHRLNERLGFD</sequence>
<dbReference type="GO" id="GO:0030308">
    <property type="term" value="P:negative regulation of cell growth"/>
    <property type="evidence" value="ECO:0007669"/>
    <property type="project" value="TreeGrafter"/>
</dbReference>
<keyword evidence="4" id="KW-1185">Reference proteome</keyword>
<dbReference type="OrthoDB" id="6287206at2759"/>
<dbReference type="PANTHER" id="PTHR15379:SF2">
    <property type="entry name" value="CELL GROWTH REGULATOR WITH RING FINGER DOMAIN PROTEIN 1"/>
    <property type="match status" value="1"/>
</dbReference>
<evidence type="ECO:0000256" key="1">
    <source>
        <dbReference type="SAM" id="MobiDB-lite"/>
    </source>
</evidence>
<dbReference type="EMBL" id="CAIIXF020000008">
    <property type="protein sequence ID" value="CAH1791575.1"/>
    <property type="molecule type" value="Genomic_DNA"/>
</dbReference>
<keyword evidence="2" id="KW-0472">Membrane</keyword>
<name>A0A8J1U208_OWEFU</name>
<gene>
    <name evidence="3" type="ORF">OFUS_LOCUS16645</name>
</gene>
<feature type="compositionally biased region" description="Polar residues" evidence="1">
    <location>
        <begin position="305"/>
        <end position="318"/>
    </location>
</feature>
<dbReference type="CDD" id="cd16787">
    <property type="entry name" value="mRING-HC-C3HC5_CGRF1"/>
    <property type="match status" value="1"/>
</dbReference>
<dbReference type="InterPro" id="IPR001841">
    <property type="entry name" value="Znf_RING"/>
</dbReference>
<dbReference type="AlphaFoldDB" id="A0A8J1U208"/>
<organism evidence="3 4">
    <name type="scientific">Owenia fusiformis</name>
    <name type="common">Polychaete worm</name>
    <dbReference type="NCBI Taxonomy" id="6347"/>
    <lineage>
        <taxon>Eukaryota</taxon>
        <taxon>Metazoa</taxon>
        <taxon>Spiralia</taxon>
        <taxon>Lophotrochozoa</taxon>
        <taxon>Annelida</taxon>
        <taxon>Polychaeta</taxon>
        <taxon>Sedentaria</taxon>
        <taxon>Canalipalpata</taxon>
        <taxon>Sabellida</taxon>
        <taxon>Oweniida</taxon>
        <taxon>Oweniidae</taxon>
        <taxon>Owenia</taxon>
    </lineage>
</organism>
<dbReference type="SUPFAM" id="SSF57850">
    <property type="entry name" value="RING/U-box"/>
    <property type="match status" value="1"/>
</dbReference>
<dbReference type="PROSITE" id="PS50089">
    <property type="entry name" value="ZF_RING_2"/>
    <property type="match status" value="1"/>
</dbReference>
<accession>A0A8J1U208</accession>
<dbReference type="Pfam" id="PF13920">
    <property type="entry name" value="zf-C3HC4_3"/>
    <property type="match status" value="1"/>
</dbReference>
<keyword evidence="2" id="KW-1133">Transmembrane helix</keyword>
<feature type="compositionally biased region" description="Low complexity" evidence="1">
    <location>
        <begin position="243"/>
        <end position="273"/>
    </location>
</feature>
<evidence type="ECO:0000313" key="3">
    <source>
        <dbReference type="EMBL" id="CAH1791575.1"/>
    </source>
</evidence>
<proteinExistence type="predicted"/>
<keyword evidence="2" id="KW-0812">Transmembrane</keyword>
<reference evidence="3" key="1">
    <citation type="submission" date="2022-03" db="EMBL/GenBank/DDBJ databases">
        <authorList>
            <person name="Martin C."/>
        </authorList>
    </citation>
    <scope>NUCLEOTIDE SEQUENCE</scope>
</reference>
<feature type="compositionally biased region" description="Basic and acidic residues" evidence="1">
    <location>
        <begin position="289"/>
        <end position="304"/>
    </location>
</feature>
<feature type="transmembrane region" description="Helical" evidence="2">
    <location>
        <begin position="26"/>
        <end position="45"/>
    </location>
</feature>
<comment type="caution">
    <text evidence="3">The sequence shown here is derived from an EMBL/GenBank/DDBJ whole genome shotgun (WGS) entry which is preliminary data.</text>
</comment>
<feature type="compositionally biased region" description="Polar residues" evidence="1">
    <location>
        <begin position="274"/>
        <end position="288"/>
    </location>
</feature>
<dbReference type="Proteomes" id="UP000749559">
    <property type="component" value="Unassembled WGS sequence"/>
</dbReference>
<feature type="region of interest" description="Disordered" evidence="1">
    <location>
        <begin position="243"/>
        <end position="321"/>
    </location>
</feature>
<evidence type="ECO:0000256" key="2">
    <source>
        <dbReference type="SAM" id="Phobius"/>
    </source>
</evidence>
<evidence type="ECO:0000313" key="4">
    <source>
        <dbReference type="Proteomes" id="UP000749559"/>
    </source>
</evidence>